<dbReference type="RefSeq" id="WP_256612018.1">
    <property type="nucleotide sequence ID" value="NZ_JANIBM010000028.1"/>
</dbReference>
<protein>
    <submittedName>
        <fullName evidence="1">YkgJ family cysteine cluster protein</fullName>
    </submittedName>
</protein>
<evidence type="ECO:0000313" key="1">
    <source>
        <dbReference type="EMBL" id="MCQ8182757.1"/>
    </source>
</evidence>
<keyword evidence="2" id="KW-1185">Reference proteome</keyword>
<accession>A0ABT1UKV6</accession>
<proteinExistence type="predicted"/>
<evidence type="ECO:0000313" key="2">
    <source>
        <dbReference type="Proteomes" id="UP001524569"/>
    </source>
</evidence>
<gene>
    <name evidence="1" type="ORF">NP603_16665</name>
</gene>
<reference evidence="1 2" key="1">
    <citation type="submission" date="2022-07" db="EMBL/GenBank/DDBJ databases">
        <title>Methylomonas rivi sp. nov., Methylomonas rosea sp. nov., Methylomonas aureus sp. nov. and Methylomonas subterranea sp. nov., four novel methanotrophs isolated from a freshwater creek and the deep terrestrial subsurface.</title>
        <authorList>
            <person name="Abin C."/>
            <person name="Sankaranarayanan K."/>
            <person name="Garner C."/>
            <person name="Sindelar R."/>
            <person name="Kotary K."/>
            <person name="Garner R."/>
            <person name="Barclay S."/>
            <person name="Lawson P."/>
            <person name="Krumholz L."/>
        </authorList>
    </citation>
    <scope>NUCLEOTIDE SEQUENCE [LARGE SCALE GENOMIC DNA]</scope>
    <source>
        <strain evidence="1 2">SURF-1</strain>
    </source>
</reference>
<name>A0ABT1UKV6_9GAMM</name>
<dbReference type="Proteomes" id="UP001524569">
    <property type="component" value="Unassembled WGS sequence"/>
</dbReference>
<dbReference type="EMBL" id="JANIBM010000028">
    <property type="protein sequence ID" value="MCQ8182757.1"/>
    <property type="molecule type" value="Genomic_DNA"/>
</dbReference>
<comment type="caution">
    <text evidence="1">The sequence shown here is derived from an EMBL/GenBank/DDBJ whole genome shotgun (WGS) entry which is preliminary data.</text>
</comment>
<sequence>MLRTIARDVAALAEQSVRPIVCPMLDRATGSCRVYLQRPVACRTYGFYVQRDKGLYCKDIETQVGHGALNDVVWGNHDAVDRRLQAMGETWALTEWFTCASSVLPNEEIETPALK</sequence>
<organism evidence="1 2">
    <name type="scientific">Methylomonas aurea</name>
    <dbReference type="NCBI Taxonomy" id="2952224"/>
    <lineage>
        <taxon>Bacteria</taxon>
        <taxon>Pseudomonadati</taxon>
        <taxon>Pseudomonadota</taxon>
        <taxon>Gammaproteobacteria</taxon>
        <taxon>Methylococcales</taxon>
        <taxon>Methylococcaceae</taxon>
        <taxon>Methylomonas</taxon>
    </lineage>
</organism>